<dbReference type="AlphaFoldDB" id="A0AAQ4FS26"/>
<feature type="region of interest" description="Disordered" evidence="1">
    <location>
        <begin position="668"/>
        <end position="695"/>
    </location>
</feature>
<dbReference type="Gene3D" id="2.40.50.90">
    <property type="match status" value="1"/>
</dbReference>
<keyword evidence="4" id="KW-1185">Reference proteome</keyword>
<dbReference type="SMART" id="SM00333">
    <property type="entry name" value="TUDOR"/>
    <property type="match status" value="4"/>
</dbReference>
<gene>
    <name evidence="3" type="ORF">V5799_021011</name>
</gene>
<dbReference type="Proteomes" id="UP001321473">
    <property type="component" value="Unassembled WGS sequence"/>
</dbReference>
<dbReference type="InterPro" id="IPR002999">
    <property type="entry name" value="Tudor"/>
</dbReference>
<feature type="domain" description="Tudor" evidence="2">
    <location>
        <begin position="352"/>
        <end position="410"/>
    </location>
</feature>
<dbReference type="InterPro" id="IPR050621">
    <property type="entry name" value="Tudor_domain_containing"/>
</dbReference>
<dbReference type="SMART" id="SM00743">
    <property type="entry name" value="Agenet"/>
    <property type="match status" value="3"/>
</dbReference>
<dbReference type="InterPro" id="IPR035437">
    <property type="entry name" value="SNase_OB-fold_sf"/>
</dbReference>
<protein>
    <recommendedName>
        <fullName evidence="2">Tudor domain-containing protein</fullName>
    </recommendedName>
</protein>
<feature type="domain" description="Tudor" evidence="2">
    <location>
        <begin position="553"/>
        <end position="613"/>
    </location>
</feature>
<dbReference type="PANTHER" id="PTHR22948:SF29">
    <property type="entry name" value="FI02030P-RELATED"/>
    <property type="match status" value="1"/>
</dbReference>
<accession>A0AAQ4FS26</accession>
<name>A0AAQ4FS26_AMBAM</name>
<dbReference type="GO" id="GO:0005737">
    <property type="term" value="C:cytoplasm"/>
    <property type="evidence" value="ECO:0007669"/>
    <property type="project" value="UniProtKB-ARBA"/>
</dbReference>
<feature type="region of interest" description="Disordered" evidence="1">
    <location>
        <begin position="470"/>
        <end position="490"/>
    </location>
</feature>
<comment type="caution">
    <text evidence="3">The sequence shown here is derived from an EMBL/GenBank/DDBJ whole genome shotgun (WGS) entry which is preliminary data.</text>
</comment>
<sequence length="916" mass="99298">MWREPTFLSFLPSYKAHPDGMQGNIHGKPGHSEESGNQEKSPSQLPSRPQTSPQSRSPAPKSAPAHPKSDLPLSGRRPELATLPLKEPVEVAFSFGTSLSEFYLQRLSQMPQLAELQEMLQASCAESSRIQSPVKGEFFAALFKDDGQWYRARVTAVGSVCMVYFIDYGNMAPVAPENIRPLPDRYLQLPAQAVRCQLHGVRPASAAIGWTMEAYTMLATMFQAGPVVANALKLVDDMHEVELASRKGGQTLNQQLVAEGLAASLKAAAGPAAASVVASAAEPGMMPHRRPMRAVLDLVKVGDILSMQVTVSAKGVVWCLALMPDMPATLLQVEKALRDEAMKLGGQSRAHEVTVGDYVASKSTEDGHWYRAYVTEMTGSKHTVRYVDYGNDEDNTIIFLLASKHKQVPAAAVRLLTSDPTSFRIGQLLSFKVESIDGGTVQGTVSSEEDGKSIGGLGLVTWDADLIRGGSAKTSSSSPSTPPAPRLQSNVDAKVLHVPQRKLPSDRPDMVLVWRTSDGLFVQQQSLTEELKDMMGALNAWVKSHSPEPSTTKYSKGDYVCALFSEDSIWYRGQVLSEQSPDGTYLVLFVDFGNRERVPASSLRPLPPSFAEKPLFAFCVVPQNVPTENSRLAALLQQEPFTAVQVDTTRAGLPVVRLERKDGTCINDLISRTPHKDPAQSTATGSAPQEEPQKPPVAVQTLVNVPDCPVPKGPFDAVVASVEGNLVYIQPIIRAPGLLKVTGALANKAQRDPGYKFTEMPPVNQCVLALYSEDEQWYRARVVSADESGSMVRVQFLDYGNTETVSVKLLLPMKEELAREPASALAVRLEGTPVLSPRAGEILSREPRVVVQLVGSDSGDGPPLVRLMLKGKCINSTAACSKQVSPVNFSSIQFFIYQNTGWSPGLKVSAYNLSGP</sequence>
<feature type="domain" description="Tudor" evidence="2">
    <location>
        <begin position="759"/>
        <end position="820"/>
    </location>
</feature>
<dbReference type="EMBL" id="JARKHS020000026">
    <property type="protein sequence ID" value="KAK8789213.1"/>
    <property type="molecule type" value="Genomic_DNA"/>
</dbReference>
<feature type="region of interest" description="Disordered" evidence="1">
    <location>
        <begin position="1"/>
        <end position="76"/>
    </location>
</feature>
<evidence type="ECO:0000313" key="4">
    <source>
        <dbReference type="Proteomes" id="UP001321473"/>
    </source>
</evidence>
<organism evidence="3 4">
    <name type="scientific">Amblyomma americanum</name>
    <name type="common">Lone star tick</name>
    <dbReference type="NCBI Taxonomy" id="6943"/>
    <lineage>
        <taxon>Eukaryota</taxon>
        <taxon>Metazoa</taxon>
        <taxon>Ecdysozoa</taxon>
        <taxon>Arthropoda</taxon>
        <taxon>Chelicerata</taxon>
        <taxon>Arachnida</taxon>
        <taxon>Acari</taxon>
        <taxon>Parasitiformes</taxon>
        <taxon>Ixodida</taxon>
        <taxon>Ixodoidea</taxon>
        <taxon>Ixodidae</taxon>
        <taxon>Amblyomminae</taxon>
        <taxon>Amblyomma</taxon>
    </lineage>
</organism>
<evidence type="ECO:0000313" key="3">
    <source>
        <dbReference type="EMBL" id="KAK8789213.1"/>
    </source>
</evidence>
<evidence type="ECO:0000259" key="2">
    <source>
        <dbReference type="PROSITE" id="PS50304"/>
    </source>
</evidence>
<dbReference type="FunFam" id="2.30.30.140:FF:000018">
    <property type="entry name" value="Serine/threonine-protein kinase 31"/>
    <property type="match status" value="3"/>
</dbReference>
<evidence type="ECO:0000256" key="1">
    <source>
        <dbReference type="SAM" id="MobiDB-lite"/>
    </source>
</evidence>
<dbReference type="CDD" id="cd20379">
    <property type="entry name" value="Tudor_dTUD-like"/>
    <property type="match status" value="2"/>
</dbReference>
<reference evidence="3 4" key="1">
    <citation type="journal article" date="2023" name="Arcadia Sci">
        <title>De novo assembly of a long-read Amblyomma americanum tick genome.</title>
        <authorList>
            <person name="Chou S."/>
            <person name="Poskanzer K.E."/>
            <person name="Rollins M."/>
            <person name="Thuy-Boun P.S."/>
        </authorList>
    </citation>
    <scope>NUCLEOTIDE SEQUENCE [LARGE SCALE GENOMIC DNA]</scope>
    <source>
        <strain evidence="3">F_SG_1</strain>
        <tissue evidence="3">Salivary glands</tissue>
    </source>
</reference>
<proteinExistence type="predicted"/>
<dbReference type="Pfam" id="PF00567">
    <property type="entry name" value="TUDOR"/>
    <property type="match status" value="4"/>
</dbReference>
<feature type="domain" description="Tudor" evidence="2">
    <location>
        <begin position="132"/>
        <end position="189"/>
    </location>
</feature>
<feature type="compositionally biased region" description="Low complexity" evidence="1">
    <location>
        <begin position="41"/>
        <end position="66"/>
    </location>
</feature>
<dbReference type="Gene3D" id="2.30.30.140">
    <property type="match status" value="4"/>
</dbReference>
<dbReference type="PANTHER" id="PTHR22948">
    <property type="entry name" value="TUDOR DOMAIN CONTAINING PROTEIN"/>
    <property type="match status" value="1"/>
</dbReference>
<dbReference type="InterPro" id="IPR014002">
    <property type="entry name" value="Agenet_dom_plant"/>
</dbReference>
<dbReference type="PROSITE" id="PS50304">
    <property type="entry name" value="TUDOR"/>
    <property type="match status" value="4"/>
</dbReference>
<dbReference type="SUPFAM" id="SSF63748">
    <property type="entry name" value="Tudor/PWWP/MBT"/>
    <property type="match status" value="4"/>
</dbReference>